<comment type="caution">
    <text evidence="5">The sequence shown here is derived from an EMBL/GenBank/DDBJ whole genome shotgun (WGS) entry which is preliminary data.</text>
</comment>
<feature type="domain" description="Dehydrogenase E1 component" evidence="4">
    <location>
        <begin position="14"/>
        <end position="310"/>
    </location>
</feature>
<dbReference type="InterPro" id="IPR050642">
    <property type="entry name" value="PDH_E1_Alpha_Subunit"/>
</dbReference>
<dbReference type="EMBL" id="JACPRF010000285">
    <property type="protein sequence ID" value="MBI2877114.1"/>
    <property type="molecule type" value="Genomic_DNA"/>
</dbReference>
<dbReference type="Proteomes" id="UP000769766">
    <property type="component" value="Unassembled WGS sequence"/>
</dbReference>
<comment type="cofactor">
    <cofactor evidence="1">
        <name>thiamine diphosphate</name>
        <dbReference type="ChEBI" id="CHEBI:58937"/>
    </cofactor>
</comment>
<name>A0A932CPV2_UNCTE</name>
<evidence type="ECO:0000313" key="5">
    <source>
        <dbReference type="EMBL" id="MBI2877114.1"/>
    </source>
</evidence>
<dbReference type="InterPro" id="IPR001017">
    <property type="entry name" value="DH_E1"/>
</dbReference>
<dbReference type="AlphaFoldDB" id="A0A932CPV2"/>
<organism evidence="5 6">
    <name type="scientific">Tectimicrobiota bacterium</name>
    <dbReference type="NCBI Taxonomy" id="2528274"/>
    <lineage>
        <taxon>Bacteria</taxon>
        <taxon>Pseudomonadati</taxon>
        <taxon>Nitrospinota/Tectimicrobiota group</taxon>
        <taxon>Candidatus Tectimicrobiota</taxon>
    </lineage>
</organism>
<keyword evidence="2" id="KW-0560">Oxidoreductase</keyword>
<dbReference type="SUPFAM" id="SSF52518">
    <property type="entry name" value="Thiamin diphosphate-binding fold (THDP-binding)"/>
    <property type="match status" value="1"/>
</dbReference>
<gene>
    <name evidence="5" type="ORF">HYY20_09560</name>
</gene>
<reference evidence="5" key="1">
    <citation type="submission" date="2020-07" db="EMBL/GenBank/DDBJ databases">
        <title>Huge and variable diversity of episymbiotic CPR bacteria and DPANN archaea in groundwater ecosystems.</title>
        <authorList>
            <person name="He C.Y."/>
            <person name="Keren R."/>
            <person name="Whittaker M."/>
            <person name="Farag I.F."/>
            <person name="Doudna J."/>
            <person name="Cate J.H.D."/>
            <person name="Banfield J.F."/>
        </authorList>
    </citation>
    <scope>NUCLEOTIDE SEQUENCE</scope>
    <source>
        <strain evidence="5">NC_groundwater_672_Ag_B-0.1um_62_36</strain>
    </source>
</reference>
<evidence type="ECO:0000313" key="6">
    <source>
        <dbReference type="Proteomes" id="UP000769766"/>
    </source>
</evidence>
<dbReference type="Gene3D" id="3.40.50.970">
    <property type="match status" value="1"/>
</dbReference>
<dbReference type="GO" id="GO:0004739">
    <property type="term" value="F:pyruvate dehydrogenase (acetyl-transferring) activity"/>
    <property type="evidence" value="ECO:0007669"/>
    <property type="project" value="TreeGrafter"/>
</dbReference>
<evidence type="ECO:0000259" key="4">
    <source>
        <dbReference type="Pfam" id="PF00676"/>
    </source>
</evidence>
<evidence type="ECO:0000256" key="1">
    <source>
        <dbReference type="ARBA" id="ARBA00001964"/>
    </source>
</evidence>
<keyword evidence="3" id="KW-0786">Thiamine pyrophosphate</keyword>
<dbReference type="InterPro" id="IPR029061">
    <property type="entry name" value="THDP-binding"/>
</dbReference>
<dbReference type="PANTHER" id="PTHR11516:SF60">
    <property type="entry name" value="PYRUVATE DEHYDROGENASE E1 COMPONENT SUBUNIT ALPHA"/>
    <property type="match status" value="1"/>
</dbReference>
<sequence>MELDREQWIGLLKTMLTIRNFELRLAELFAAGKVPGFVHLYAGQEAVAAGVCANLRRDDYIASTHRGHGHCIAKGGDLRQMMAELYGRATGYCKGKGGSMHIADLDIGILGANGIVGGGLVIAPGAGLSAKLRKTDQVTVCFFGDGASNQSTFHEGINLASVWNLPVIFVCENNLYGISTHQSRHQKIRDVSDRAQAYGIPGVTLDGNDVIAVYQAAQEAVRRARAGEGPTLLECKTYRQRGHFEGDPMVYRPREEMEEWRRRDPIERFWGKLREMRLLEEADYQEMDRQIRAQIEEAIRYAEESPVPEPAAMREDVYA</sequence>
<proteinExistence type="predicted"/>
<evidence type="ECO:0000256" key="3">
    <source>
        <dbReference type="ARBA" id="ARBA00023052"/>
    </source>
</evidence>
<dbReference type="GO" id="GO:0006086">
    <property type="term" value="P:pyruvate decarboxylation to acetyl-CoA"/>
    <property type="evidence" value="ECO:0007669"/>
    <property type="project" value="TreeGrafter"/>
</dbReference>
<dbReference type="Pfam" id="PF00676">
    <property type="entry name" value="E1_dh"/>
    <property type="match status" value="1"/>
</dbReference>
<accession>A0A932CPV2</accession>
<protein>
    <submittedName>
        <fullName evidence="5">Thiamine pyrophosphate-dependent dehydrogenase E1 component subunit alpha</fullName>
    </submittedName>
</protein>
<evidence type="ECO:0000256" key="2">
    <source>
        <dbReference type="ARBA" id="ARBA00023002"/>
    </source>
</evidence>
<dbReference type="PANTHER" id="PTHR11516">
    <property type="entry name" value="PYRUVATE DEHYDROGENASE E1 COMPONENT, ALPHA SUBUNIT BACTERIAL AND ORGANELLAR"/>
    <property type="match status" value="1"/>
</dbReference>
<dbReference type="CDD" id="cd02000">
    <property type="entry name" value="TPP_E1_PDC_ADC_BCADC"/>
    <property type="match status" value="1"/>
</dbReference>